<feature type="transmembrane region" description="Helical" evidence="1">
    <location>
        <begin position="377"/>
        <end position="394"/>
    </location>
</feature>
<dbReference type="Pfam" id="PF26314">
    <property type="entry name" value="MptA_B_family"/>
    <property type="match status" value="1"/>
</dbReference>
<keyword evidence="1" id="KW-1133">Transmembrane helix</keyword>
<dbReference type="EMBL" id="JANUAE010000002">
    <property type="protein sequence ID" value="MCS3709033.1"/>
    <property type="molecule type" value="Genomic_DNA"/>
</dbReference>
<gene>
    <name evidence="2" type="ORF">GGP61_000628</name>
</gene>
<feature type="transmembrane region" description="Helical" evidence="1">
    <location>
        <begin position="253"/>
        <end position="275"/>
    </location>
</feature>
<dbReference type="AlphaFoldDB" id="A0A9X2TIN9"/>
<protein>
    <submittedName>
        <fullName evidence="2">MYXO-CTERM domain-containing protein</fullName>
    </submittedName>
</protein>
<feature type="transmembrane region" description="Helical" evidence="1">
    <location>
        <begin position="401"/>
        <end position="420"/>
    </location>
</feature>
<feature type="transmembrane region" description="Helical" evidence="1">
    <location>
        <begin position="223"/>
        <end position="241"/>
    </location>
</feature>
<organism evidence="2 3">
    <name type="scientific">Salinibacter ruber</name>
    <dbReference type="NCBI Taxonomy" id="146919"/>
    <lineage>
        <taxon>Bacteria</taxon>
        <taxon>Pseudomonadati</taxon>
        <taxon>Rhodothermota</taxon>
        <taxon>Rhodothermia</taxon>
        <taxon>Rhodothermales</taxon>
        <taxon>Salinibacteraceae</taxon>
        <taxon>Salinibacter</taxon>
    </lineage>
</organism>
<evidence type="ECO:0000256" key="1">
    <source>
        <dbReference type="SAM" id="Phobius"/>
    </source>
</evidence>
<feature type="transmembrane region" description="Helical" evidence="1">
    <location>
        <begin position="343"/>
        <end position="362"/>
    </location>
</feature>
<dbReference type="Proteomes" id="UP001155057">
    <property type="component" value="Unassembled WGS sequence"/>
</dbReference>
<comment type="caution">
    <text evidence="2">The sequence shown here is derived from an EMBL/GenBank/DDBJ whole genome shotgun (WGS) entry which is preliminary data.</text>
</comment>
<accession>A0A9X2TIN9</accession>
<dbReference type="RefSeq" id="WP_259047764.1">
    <property type="nucleotide sequence ID" value="NZ_JANTZG010000003.1"/>
</dbReference>
<evidence type="ECO:0000313" key="3">
    <source>
        <dbReference type="Proteomes" id="UP001155057"/>
    </source>
</evidence>
<keyword evidence="1" id="KW-0472">Membrane</keyword>
<feature type="transmembrane region" description="Helical" evidence="1">
    <location>
        <begin position="156"/>
        <end position="176"/>
    </location>
</feature>
<name>A0A9X2TIN9_9BACT</name>
<sequence>MPGSRQVRFSTQTLLVCTGIVLLSGPLWAAFRATWPVLVGASFLGGAGLLLLWRRDVLSVRAVLWGALLLRIAYLPVGPGLTDDLYRYIWDGWLQWEGINPYRFVPSDSALVSYQDTSLYESLNSQEYYSIYPPLSQLFFALGGLAYDGHWATSYYVLKTLFVGVECIGVVVLTRLTSTRNVLLYAWNPLVLIETAGQGHTEALLALLLLTAVWAVRRRYGACASLAIAGAGLVKIYPFALGPFLLRRFGWRAVWPGALLVAGLSLPYAAPYAVPHIKASVDLFAKLFEFNAGPYYAVKHVLWLWTGADWSKTIGPLFRGLFLASLPVLYGLDSWYKWSFRRACLVLIGTLFVLSTTVHPWYLVPVIALGVAGPRPSWPWLWLGLCSIGTYLFYVDGPYWVWIWTGWGGATVIALFRLYAPGLRRYVLGDYRAEPSAAE</sequence>
<reference evidence="2" key="1">
    <citation type="submission" date="2022-08" db="EMBL/GenBank/DDBJ databases">
        <title>Genomic Encyclopedia of Type Strains, Phase V (KMG-V): Genome sequencing to study the core and pangenomes of soil and plant-associated prokaryotes.</title>
        <authorList>
            <person name="Whitman W."/>
        </authorList>
    </citation>
    <scope>NUCLEOTIDE SEQUENCE</scope>
    <source>
        <strain evidence="2">SP3049</strain>
    </source>
</reference>
<feature type="transmembrane region" description="Helical" evidence="1">
    <location>
        <begin position="12"/>
        <end position="29"/>
    </location>
</feature>
<evidence type="ECO:0000313" key="2">
    <source>
        <dbReference type="EMBL" id="MCS3709033.1"/>
    </source>
</evidence>
<feature type="transmembrane region" description="Helical" evidence="1">
    <location>
        <begin position="35"/>
        <end position="53"/>
    </location>
</feature>
<keyword evidence="1" id="KW-0812">Transmembrane</keyword>
<feature type="transmembrane region" description="Helical" evidence="1">
    <location>
        <begin position="60"/>
        <end position="77"/>
    </location>
</feature>
<proteinExistence type="predicted"/>